<dbReference type="RefSeq" id="WP_238976028.1">
    <property type="nucleotide sequence ID" value="NZ_JABFUC010000003.1"/>
</dbReference>
<evidence type="ECO:0000256" key="1">
    <source>
        <dbReference type="ARBA" id="ARBA00023015"/>
    </source>
</evidence>
<dbReference type="PANTHER" id="PTHR44688">
    <property type="entry name" value="DNA-BINDING TRANSCRIPTIONAL ACTIVATOR DEVR_DOSR"/>
    <property type="match status" value="1"/>
</dbReference>
<dbReference type="InterPro" id="IPR049945">
    <property type="entry name" value="AAA_22"/>
</dbReference>
<keyword evidence="3" id="KW-0804">Transcription</keyword>
<evidence type="ECO:0000256" key="4">
    <source>
        <dbReference type="SAM" id="MobiDB-lite"/>
    </source>
</evidence>
<dbReference type="Pfam" id="PF17874">
    <property type="entry name" value="TPR_MalT"/>
    <property type="match status" value="1"/>
</dbReference>
<dbReference type="Pfam" id="PF25873">
    <property type="entry name" value="WHD_MalT"/>
    <property type="match status" value="1"/>
</dbReference>
<dbReference type="SUPFAM" id="SSF52540">
    <property type="entry name" value="P-loop containing nucleoside triphosphate hydrolases"/>
    <property type="match status" value="1"/>
</dbReference>
<dbReference type="InterPro" id="IPR036388">
    <property type="entry name" value="WH-like_DNA-bd_sf"/>
</dbReference>
<name>A0ABS9P5D3_9GAMM</name>
<dbReference type="InterPro" id="IPR019734">
    <property type="entry name" value="TPR_rpt"/>
</dbReference>
<protein>
    <recommendedName>
        <fullName evidence="5">HTH luxR-type domain-containing protein</fullName>
    </recommendedName>
</protein>
<feature type="domain" description="HTH luxR-type" evidence="5">
    <location>
        <begin position="821"/>
        <end position="886"/>
    </location>
</feature>
<evidence type="ECO:0000256" key="3">
    <source>
        <dbReference type="ARBA" id="ARBA00023163"/>
    </source>
</evidence>
<dbReference type="PROSITE" id="PS50043">
    <property type="entry name" value="HTH_LUXR_2"/>
    <property type="match status" value="1"/>
</dbReference>
<dbReference type="EMBL" id="JABFUC010000003">
    <property type="protein sequence ID" value="MCG6656988.1"/>
    <property type="molecule type" value="Genomic_DNA"/>
</dbReference>
<dbReference type="SMART" id="SM00028">
    <property type="entry name" value="TPR"/>
    <property type="match status" value="4"/>
</dbReference>
<keyword evidence="2" id="KW-0238">DNA-binding</keyword>
<dbReference type="PANTHER" id="PTHR44688:SF25">
    <property type="entry name" value="HTH LUXR-TYPE DOMAIN-CONTAINING PROTEIN"/>
    <property type="match status" value="1"/>
</dbReference>
<evidence type="ECO:0000259" key="5">
    <source>
        <dbReference type="PROSITE" id="PS50043"/>
    </source>
</evidence>
<dbReference type="SMART" id="SM00421">
    <property type="entry name" value="HTH_LUXR"/>
    <property type="match status" value="1"/>
</dbReference>
<proteinExistence type="predicted"/>
<accession>A0ABS9P5D3</accession>
<gene>
    <name evidence="6" type="ORF">HOP52_04245</name>
</gene>
<reference evidence="6 7" key="1">
    <citation type="submission" date="2020-05" db="EMBL/GenBank/DDBJ databases">
        <title>Comparative genomic analysis of denitrifying bacteria from Halomonas genus.</title>
        <authorList>
            <person name="Wang L."/>
            <person name="Shao Z."/>
        </authorList>
    </citation>
    <scope>NUCLEOTIDE SEQUENCE [LARGE SCALE GENOMIC DNA]</scope>
    <source>
        <strain evidence="6 7">A4</strain>
    </source>
</reference>
<dbReference type="Pfam" id="PF00196">
    <property type="entry name" value="GerE"/>
    <property type="match status" value="1"/>
</dbReference>
<dbReference type="PROSITE" id="PS00622">
    <property type="entry name" value="HTH_LUXR_1"/>
    <property type="match status" value="1"/>
</dbReference>
<sequence>MQRTPILLSKLAPQAASSLHIRRTRLLDWLQNQGTPRLILVIGPPGYGKSALLQQWYRQGEATGAWLRLDERDSRLDRLMAHLLATFHKAGVLSDTLLAQGLECLPRERERAWTLMLNALNGYGKALRLVLDNADSLQGKRATRQINLLLDEAPENLQVAIAARRHPRIMTARLRAQGGIRVITDSQLGFSANEIATLCGLMQMPVSAEDIYHLHARTEGWITGIRLWLAAQLDLASESPSSLFDEATTQRAEAYLTDYFAEEVLSHVPPTLHGLLLRTSLLNHFNESLVSHINVGEAQDSLKALHRLVPFLKVGAEEGWYRYHPLFQQALYHQLEEQHPETATRLSREAADWLIEHHYYGEGIYHYVRSRDYTTLLSVVEQHTFDLMREGKINELFASFHRLPTTLYDDHMALAITESAIVSVTQELPSIIGCLRRLQRISHRGEFKHHDRLAQTIIQLRSSIAHLTGNLQHGIRLSTRLLYRPEEANAARSMLRCARARCYLSLGFLDDAYQDTRQATEELKTFGLTGYTNTLDYLLGHIEVAKGEVAKAEIRFQDMEPPQGDNGFYDLFYFQGLGLVRLEQHRLDEAEALFSQAADIALKLPPSAALPWVFHHLATLHCARGNLAQAAEIWDESRRVAHRHKLCNIYRLCGTYRFRLALIRNETDVISRWIEEWQDITRLHGEDILPEERIAYGWLQYHQGNFGEALRIGEMIIDYLVEQGNKALLIDAYQLQAATQHALGSTTLALDNLNQAVELAVEYQLLHLFHLEGRELRDLYRLGLSGKARRTDNSSIRLSHAELVQSLLSSDQPLRQTIDTSGLPIEALTNRELEVLTLVAKGLTNQDIADSLFVGVSTVKTHINSIFRKLDVKSRTKAIDKAIQYRLITSCSLHPAGGLSPPDNPPGRWTLSRG</sequence>
<dbReference type="Gene3D" id="1.25.40.10">
    <property type="entry name" value="Tetratricopeptide repeat domain"/>
    <property type="match status" value="1"/>
</dbReference>
<keyword evidence="7" id="KW-1185">Reference proteome</keyword>
<dbReference type="Gene3D" id="3.40.50.300">
    <property type="entry name" value="P-loop containing nucleotide triphosphate hydrolases"/>
    <property type="match status" value="1"/>
</dbReference>
<dbReference type="InterPro" id="IPR016032">
    <property type="entry name" value="Sig_transdc_resp-reg_C-effctor"/>
</dbReference>
<dbReference type="InterPro" id="IPR041617">
    <property type="entry name" value="TPR_MalT"/>
</dbReference>
<evidence type="ECO:0000313" key="6">
    <source>
        <dbReference type="EMBL" id="MCG6656988.1"/>
    </source>
</evidence>
<dbReference type="Gene3D" id="1.10.10.10">
    <property type="entry name" value="Winged helix-like DNA-binding domain superfamily/Winged helix DNA-binding domain"/>
    <property type="match status" value="1"/>
</dbReference>
<organism evidence="6 7">
    <name type="scientific">Billgrantia campisalis</name>
    <dbReference type="NCBI Taxonomy" id="74661"/>
    <lineage>
        <taxon>Bacteria</taxon>
        <taxon>Pseudomonadati</taxon>
        <taxon>Pseudomonadota</taxon>
        <taxon>Gammaproteobacteria</taxon>
        <taxon>Oceanospirillales</taxon>
        <taxon>Halomonadaceae</taxon>
        <taxon>Billgrantia</taxon>
    </lineage>
</organism>
<feature type="region of interest" description="Disordered" evidence="4">
    <location>
        <begin position="895"/>
        <end position="914"/>
    </location>
</feature>
<dbReference type="InterPro" id="IPR000792">
    <property type="entry name" value="Tscrpt_reg_LuxR_C"/>
</dbReference>
<dbReference type="SUPFAM" id="SSF48452">
    <property type="entry name" value="TPR-like"/>
    <property type="match status" value="1"/>
</dbReference>
<dbReference type="Proteomes" id="UP000814385">
    <property type="component" value="Unassembled WGS sequence"/>
</dbReference>
<dbReference type="InterPro" id="IPR059106">
    <property type="entry name" value="WHD_MalT"/>
</dbReference>
<dbReference type="InterPro" id="IPR011990">
    <property type="entry name" value="TPR-like_helical_dom_sf"/>
</dbReference>
<keyword evidence="1" id="KW-0805">Transcription regulation</keyword>
<evidence type="ECO:0000256" key="2">
    <source>
        <dbReference type="ARBA" id="ARBA00023125"/>
    </source>
</evidence>
<dbReference type="Pfam" id="PF13401">
    <property type="entry name" value="AAA_22"/>
    <property type="match status" value="1"/>
</dbReference>
<dbReference type="InterPro" id="IPR027417">
    <property type="entry name" value="P-loop_NTPase"/>
</dbReference>
<comment type="caution">
    <text evidence="6">The sequence shown here is derived from an EMBL/GenBank/DDBJ whole genome shotgun (WGS) entry which is preliminary data.</text>
</comment>
<dbReference type="SUPFAM" id="SSF46894">
    <property type="entry name" value="C-terminal effector domain of the bipartite response regulators"/>
    <property type="match status" value="1"/>
</dbReference>
<dbReference type="CDD" id="cd06170">
    <property type="entry name" value="LuxR_C_like"/>
    <property type="match status" value="1"/>
</dbReference>
<dbReference type="PRINTS" id="PR00038">
    <property type="entry name" value="HTHLUXR"/>
</dbReference>
<evidence type="ECO:0000313" key="7">
    <source>
        <dbReference type="Proteomes" id="UP000814385"/>
    </source>
</evidence>